<proteinExistence type="predicted"/>
<evidence type="ECO:0000313" key="3">
    <source>
        <dbReference type="Proteomes" id="UP000800082"/>
    </source>
</evidence>
<feature type="signal peptide" evidence="1">
    <location>
        <begin position="1"/>
        <end position="27"/>
    </location>
</feature>
<dbReference type="GeneID" id="54345403"/>
<name>A0A6A5RJA4_9PLEO</name>
<sequence length="143" mass="16339">MPASTLRFLVIRPCLTISLAIAWNGSAFDISGVCYLPQVSATIWTLKNLAHWTRISNTPAACGFDCMVCSVHGAGQTTFPLSALRRFWNAFTRRLLHIQLAIRWYHYLGSRDLRPPTWLRMYPWVCFNTSGVVLRTTFLFALR</sequence>
<dbReference type="AlphaFoldDB" id="A0A6A5RJA4"/>
<dbReference type="RefSeq" id="XP_033447765.1">
    <property type="nucleotide sequence ID" value="XM_033587756.1"/>
</dbReference>
<feature type="chain" id="PRO_5025453306" description="Secreted protein" evidence="1">
    <location>
        <begin position="28"/>
        <end position="143"/>
    </location>
</feature>
<keyword evidence="3" id="KW-1185">Reference proteome</keyword>
<evidence type="ECO:0008006" key="4">
    <source>
        <dbReference type="Google" id="ProtNLM"/>
    </source>
</evidence>
<evidence type="ECO:0000256" key="1">
    <source>
        <dbReference type="SAM" id="SignalP"/>
    </source>
</evidence>
<dbReference type="Proteomes" id="UP000800082">
    <property type="component" value="Unassembled WGS sequence"/>
</dbReference>
<accession>A0A6A5RJA4</accession>
<dbReference type="EMBL" id="ML978971">
    <property type="protein sequence ID" value="KAF1927513.1"/>
    <property type="molecule type" value="Genomic_DNA"/>
</dbReference>
<gene>
    <name evidence="2" type="ORF">M421DRAFT_169268</name>
</gene>
<reference evidence="2" key="1">
    <citation type="journal article" date="2020" name="Stud. Mycol.">
        <title>101 Dothideomycetes genomes: a test case for predicting lifestyles and emergence of pathogens.</title>
        <authorList>
            <person name="Haridas S."/>
            <person name="Albert R."/>
            <person name="Binder M."/>
            <person name="Bloem J."/>
            <person name="Labutti K."/>
            <person name="Salamov A."/>
            <person name="Andreopoulos B."/>
            <person name="Baker S."/>
            <person name="Barry K."/>
            <person name="Bills G."/>
            <person name="Bluhm B."/>
            <person name="Cannon C."/>
            <person name="Castanera R."/>
            <person name="Culley D."/>
            <person name="Daum C."/>
            <person name="Ezra D."/>
            <person name="Gonzalez J."/>
            <person name="Henrissat B."/>
            <person name="Kuo A."/>
            <person name="Liang C."/>
            <person name="Lipzen A."/>
            <person name="Lutzoni F."/>
            <person name="Magnuson J."/>
            <person name="Mondo S."/>
            <person name="Nolan M."/>
            <person name="Ohm R."/>
            <person name="Pangilinan J."/>
            <person name="Park H.-J."/>
            <person name="Ramirez L."/>
            <person name="Alfaro M."/>
            <person name="Sun H."/>
            <person name="Tritt A."/>
            <person name="Yoshinaga Y."/>
            <person name="Zwiers L.-H."/>
            <person name="Turgeon B."/>
            <person name="Goodwin S."/>
            <person name="Spatafora J."/>
            <person name="Crous P."/>
            <person name="Grigoriev I."/>
        </authorList>
    </citation>
    <scope>NUCLEOTIDE SEQUENCE</scope>
    <source>
        <strain evidence="2">CBS 183.55</strain>
    </source>
</reference>
<protein>
    <recommendedName>
        <fullName evidence="4">Secreted protein</fullName>
    </recommendedName>
</protein>
<keyword evidence="1" id="KW-0732">Signal</keyword>
<organism evidence="2 3">
    <name type="scientific">Didymella exigua CBS 183.55</name>
    <dbReference type="NCBI Taxonomy" id="1150837"/>
    <lineage>
        <taxon>Eukaryota</taxon>
        <taxon>Fungi</taxon>
        <taxon>Dikarya</taxon>
        <taxon>Ascomycota</taxon>
        <taxon>Pezizomycotina</taxon>
        <taxon>Dothideomycetes</taxon>
        <taxon>Pleosporomycetidae</taxon>
        <taxon>Pleosporales</taxon>
        <taxon>Pleosporineae</taxon>
        <taxon>Didymellaceae</taxon>
        <taxon>Didymella</taxon>
    </lineage>
</organism>
<evidence type="ECO:0000313" key="2">
    <source>
        <dbReference type="EMBL" id="KAF1927513.1"/>
    </source>
</evidence>